<reference evidence="3 4" key="1">
    <citation type="submission" date="2021-11" db="EMBL/GenBank/DDBJ databases">
        <title>Draft genome sequence of Actinomycetospora sp. SF1 isolated from the rhizosphere soil.</title>
        <authorList>
            <person name="Duangmal K."/>
            <person name="Chantavorakit T."/>
        </authorList>
    </citation>
    <scope>NUCLEOTIDE SEQUENCE [LARGE SCALE GENOMIC DNA]</scope>
    <source>
        <strain evidence="3 4">TBRC 5722</strain>
    </source>
</reference>
<accession>A0ABS8P4Z0</accession>
<comment type="caution">
    <text evidence="3">The sequence shown here is derived from an EMBL/GenBank/DDBJ whole genome shotgun (WGS) entry which is preliminary data.</text>
</comment>
<evidence type="ECO:0000313" key="4">
    <source>
        <dbReference type="Proteomes" id="UP001199469"/>
    </source>
</evidence>
<evidence type="ECO:0008006" key="5">
    <source>
        <dbReference type="Google" id="ProtNLM"/>
    </source>
</evidence>
<protein>
    <recommendedName>
        <fullName evidence="5">Hsp70 protein</fullName>
    </recommendedName>
</protein>
<feature type="region of interest" description="Disordered" evidence="1">
    <location>
        <begin position="518"/>
        <end position="579"/>
    </location>
</feature>
<feature type="compositionally biased region" description="Gly residues" evidence="1">
    <location>
        <begin position="359"/>
        <end position="382"/>
    </location>
</feature>
<dbReference type="Gene3D" id="3.30.420.40">
    <property type="match status" value="2"/>
</dbReference>
<feature type="region of interest" description="Disordered" evidence="1">
    <location>
        <begin position="182"/>
        <end position="204"/>
    </location>
</feature>
<sequence length="632" mass="63415">MSSWVMAVEVTPSELVAVDVDRSTGGGSLRARRVPLDTDTDGADPVDVLADAFARVVEGSTAPPDRGEVPERPTRLVIATPPDTERRRFEEIAEATALVGLPAPAWLPAPVALVGDRISAEVEVGGQSVVLDARAGGLTAWPVRRTSSGAEIGSRGPVATGTRLDQLLLDVVRAQLSSLDPAVAASDGPSPGSRKPGEARDLRGEAARLRREIRRARSQLASGEAEEARVAAEAHEVVLERAVFDQLVEHALEETLGEITDGPDEARRPVVHVLGDRSTPLARRLVDLTAGPERAAEALVLPGASHDGVLGLAALLLPPRTRAARAASGAQAIRAARTVGTSPTPVGASAVGAPAMGVGGGSGIGGSGAGGSGPDDGDGPGPDDGLLTPETGLPVADGHGDGERDTAIPEARLPSSPVQAQRRGPNAGAGVGAADDLAAHGLVSGGPGDRVAAADDRASGEPAAEDRAPGEPAPAPGDHHPGGPVAPGDHRPDPAQNGHVEGDPQADHLALVGAVPHEVRPAGDAPPGGRSPAGALQGQPEAAPAPAGGDQPRGAVRGRRGPDTAPQPVPEADPRAGKAPRGAVPVLIVLVVLAVLAAVGVLLVGPDQIDTAFAGLGAGTGFLPLDLWTVSR</sequence>
<dbReference type="EMBL" id="JAJNDB010000001">
    <property type="protein sequence ID" value="MCD2192997.1"/>
    <property type="molecule type" value="Genomic_DNA"/>
</dbReference>
<evidence type="ECO:0000256" key="2">
    <source>
        <dbReference type="SAM" id="Phobius"/>
    </source>
</evidence>
<keyword evidence="2" id="KW-0812">Transmembrane</keyword>
<evidence type="ECO:0000256" key="1">
    <source>
        <dbReference type="SAM" id="MobiDB-lite"/>
    </source>
</evidence>
<keyword evidence="4" id="KW-1185">Reference proteome</keyword>
<name>A0ABS8P4Z0_9PSEU</name>
<keyword evidence="2" id="KW-1133">Transmembrane helix</keyword>
<feature type="compositionally biased region" description="Low complexity" evidence="1">
    <location>
        <begin position="532"/>
        <end position="555"/>
    </location>
</feature>
<gene>
    <name evidence="3" type="ORF">LQ327_06290</name>
</gene>
<feature type="transmembrane region" description="Helical" evidence="2">
    <location>
        <begin position="584"/>
        <end position="605"/>
    </location>
</feature>
<evidence type="ECO:0000313" key="3">
    <source>
        <dbReference type="EMBL" id="MCD2192997.1"/>
    </source>
</evidence>
<feature type="compositionally biased region" description="Low complexity" evidence="1">
    <location>
        <begin position="432"/>
        <end position="442"/>
    </location>
</feature>
<proteinExistence type="predicted"/>
<keyword evidence="2" id="KW-0472">Membrane</keyword>
<dbReference type="Proteomes" id="UP001199469">
    <property type="component" value="Unassembled WGS sequence"/>
</dbReference>
<feature type="compositionally biased region" description="Basic and acidic residues" evidence="1">
    <location>
        <begin position="195"/>
        <end position="204"/>
    </location>
</feature>
<dbReference type="Gene3D" id="3.90.640.10">
    <property type="entry name" value="Actin, Chain A, domain 4"/>
    <property type="match status" value="1"/>
</dbReference>
<dbReference type="RefSeq" id="WP_230730652.1">
    <property type="nucleotide sequence ID" value="NZ_JAJNDB010000001.1"/>
</dbReference>
<organism evidence="3 4">
    <name type="scientific">Actinomycetospora endophytica</name>
    <dbReference type="NCBI Taxonomy" id="2291215"/>
    <lineage>
        <taxon>Bacteria</taxon>
        <taxon>Bacillati</taxon>
        <taxon>Actinomycetota</taxon>
        <taxon>Actinomycetes</taxon>
        <taxon>Pseudonocardiales</taxon>
        <taxon>Pseudonocardiaceae</taxon>
        <taxon>Actinomycetospora</taxon>
    </lineage>
</organism>
<feature type="compositionally biased region" description="Basic and acidic residues" evidence="1">
    <location>
        <begin position="452"/>
        <end position="469"/>
    </location>
</feature>
<feature type="region of interest" description="Disordered" evidence="1">
    <location>
        <begin position="359"/>
        <end position="503"/>
    </location>
</feature>
<feature type="compositionally biased region" description="Basic and acidic residues" evidence="1">
    <location>
        <begin position="398"/>
        <end position="407"/>
    </location>
</feature>